<evidence type="ECO:0000313" key="1">
    <source>
        <dbReference type="EMBL" id="EYF04548.1"/>
    </source>
</evidence>
<dbReference type="Proteomes" id="UP000019678">
    <property type="component" value="Unassembled WGS sequence"/>
</dbReference>
<keyword evidence="2" id="KW-1185">Reference proteome</keyword>
<comment type="caution">
    <text evidence="1">The sequence shown here is derived from an EMBL/GenBank/DDBJ whole genome shotgun (WGS) entry which is preliminary data.</text>
</comment>
<proteinExistence type="predicted"/>
<reference evidence="1 2" key="1">
    <citation type="submission" date="2013-05" db="EMBL/GenBank/DDBJ databases">
        <title>Genome assembly of Chondromyces apiculatus DSM 436.</title>
        <authorList>
            <person name="Sharma G."/>
            <person name="Khatri I."/>
            <person name="Kaur C."/>
            <person name="Mayilraj S."/>
            <person name="Subramanian S."/>
        </authorList>
    </citation>
    <scope>NUCLEOTIDE SEQUENCE [LARGE SCALE GENOMIC DNA]</scope>
    <source>
        <strain evidence="1 2">DSM 436</strain>
    </source>
</reference>
<evidence type="ECO:0000313" key="2">
    <source>
        <dbReference type="Proteomes" id="UP000019678"/>
    </source>
</evidence>
<accession>A0A017T5M9</accession>
<organism evidence="1 2">
    <name type="scientific">Chondromyces apiculatus DSM 436</name>
    <dbReference type="NCBI Taxonomy" id="1192034"/>
    <lineage>
        <taxon>Bacteria</taxon>
        <taxon>Pseudomonadati</taxon>
        <taxon>Myxococcota</taxon>
        <taxon>Polyangia</taxon>
        <taxon>Polyangiales</taxon>
        <taxon>Polyangiaceae</taxon>
        <taxon>Chondromyces</taxon>
    </lineage>
</organism>
<dbReference type="AlphaFoldDB" id="A0A017T5M9"/>
<name>A0A017T5M9_9BACT</name>
<sequence length="63" mass="6739">MGLMKRAATGHRLLDMPPESDLSETMIYIREAESLGHQVGDAFPPLPPARLVSLAESSEGSAC</sequence>
<dbReference type="EMBL" id="ASRX01000032">
    <property type="protein sequence ID" value="EYF04548.1"/>
    <property type="molecule type" value="Genomic_DNA"/>
</dbReference>
<protein>
    <submittedName>
        <fullName evidence="1">Uncharacterized protein</fullName>
    </submittedName>
</protein>
<gene>
    <name evidence="1" type="ORF">CAP_4368</name>
</gene>